<keyword evidence="1" id="KW-0175">Coiled coil</keyword>
<feature type="compositionally biased region" description="Basic and acidic residues" evidence="2">
    <location>
        <begin position="488"/>
        <end position="507"/>
    </location>
</feature>
<feature type="region of interest" description="Disordered" evidence="2">
    <location>
        <begin position="443"/>
        <end position="510"/>
    </location>
</feature>
<reference evidence="4" key="1">
    <citation type="submission" date="2016-10" db="EMBL/GenBank/DDBJ databases">
        <authorList>
            <person name="Varghese N."/>
            <person name="Submissions S."/>
        </authorList>
    </citation>
    <scope>NUCLEOTIDE SEQUENCE [LARGE SCALE GENOMIC DNA]</scope>
    <source>
        <strain evidence="4">CGMCC 4.3506</strain>
    </source>
</reference>
<sequence>MHAHLPRSGHTRAESPPPTRTGLLALQSAVGNRALGRLLSVQRNVGVELEDGDWTVYQGSGDRRKRVDKTVPFVVRNEMQVQAEDAMDRSAIEIVSHPPGVVDLGDWDALKTEIDDTATELDKYGSSSNPFPATWLTGGKPNFYLKPPEKNKTPSFRPFLQMTVGMPLALIPELGRKLREKGVVEITGPYEYTARKLEEKPGPIRGIDEPSAELTGLLELVRSYLIAGDSKSGDLSFKNLVYTMARTDFATMFGMLPKHEQRILRADQESWIAAAMTGLKLGAPDRESKPVFNQTFEYMDRGMYFPYRNKTTRRAWLESMAEPEGRDLLSAGGKAGALEEEERIAALRKDIRLAKQTAKDLEVTNPFRLDAKELLRVLEELHEGLGAYGRRVDYISYEDRPGYATPATILEIRNLKQNVAWRKLMDEVYQCFDEVISQGGKRSYTNIGTAEGRKRKEKASGKATYAEEPEMGGPERGEPEIGEPEGGEPEKEKEEEVDRPRSRRVEVFGRLTGFLRKQPVRRDDG</sequence>
<dbReference type="EMBL" id="FNCC01000010">
    <property type="protein sequence ID" value="SDG68240.1"/>
    <property type="molecule type" value="Genomic_DNA"/>
</dbReference>
<proteinExistence type="predicted"/>
<name>A0A1G7WAX3_9PSEU</name>
<feature type="region of interest" description="Disordered" evidence="2">
    <location>
        <begin position="1"/>
        <end position="21"/>
    </location>
</feature>
<dbReference type="Proteomes" id="UP000199623">
    <property type="component" value="Unassembled WGS sequence"/>
</dbReference>
<feature type="compositionally biased region" description="Basic residues" evidence="2">
    <location>
        <begin position="1"/>
        <end position="10"/>
    </location>
</feature>
<feature type="coiled-coil region" evidence="1">
    <location>
        <begin position="337"/>
        <end position="364"/>
    </location>
</feature>
<feature type="compositionally biased region" description="Basic and acidic residues" evidence="2">
    <location>
        <begin position="451"/>
        <end position="460"/>
    </location>
</feature>
<evidence type="ECO:0000313" key="4">
    <source>
        <dbReference type="Proteomes" id="UP000199623"/>
    </source>
</evidence>
<evidence type="ECO:0000256" key="2">
    <source>
        <dbReference type="SAM" id="MobiDB-lite"/>
    </source>
</evidence>
<accession>A0A1G7WAX3</accession>
<organism evidence="3 4">
    <name type="scientific">Lentzea fradiae</name>
    <dbReference type="NCBI Taxonomy" id="200378"/>
    <lineage>
        <taxon>Bacteria</taxon>
        <taxon>Bacillati</taxon>
        <taxon>Actinomycetota</taxon>
        <taxon>Actinomycetes</taxon>
        <taxon>Pseudonocardiales</taxon>
        <taxon>Pseudonocardiaceae</taxon>
        <taxon>Lentzea</taxon>
    </lineage>
</organism>
<dbReference type="AlphaFoldDB" id="A0A1G7WAX3"/>
<evidence type="ECO:0000313" key="3">
    <source>
        <dbReference type="EMBL" id="SDG68240.1"/>
    </source>
</evidence>
<keyword evidence="4" id="KW-1185">Reference proteome</keyword>
<evidence type="ECO:0000256" key="1">
    <source>
        <dbReference type="SAM" id="Coils"/>
    </source>
</evidence>
<protein>
    <submittedName>
        <fullName evidence="3">Uncharacterized protein</fullName>
    </submittedName>
</protein>
<gene>
    <name evidence="3" type="ORF">SAMN05216553_110222</name>
</gene>